<dbReference type="GO" id="GO:0005802">
    <property type="term" value="C:trans-Golgi network"/>
    <property type="evidence" value="ECO:0007669"/>
    <property type="project" value="TreeGrafter"/>
</dbReference>
<dbReference type="PANTHER" id="PTHR22902:SF27">
    <property type="entry name" value="PLECKSTRIN HOMOLOGY DOMAIN-CONTAINING FAMILY A MEMBER 3"/>
    <property type="match status" value="1"/>
</dbReference>
<dbReference type="Pfam" id="PF00169">
    <property type="entry name" value="PH"/>
    <property type="match status" value="1"/>
</dbReference>
<dbReference type="GO" id="GO:0001881">
    <property type="term" value="P:receptor recycling"/>
    <property type="evidence" value="ECO:0007669"/>
    <property type="project" value="TreeGrafter"/>
</dbReference>
<dbReference type="Gene3D" id="2.30.29.30">
    <property type="entry name" value="Pleckstrin-homology domain (PH domain)/Phosphotyrosine-binding domain (PTB)"/>
    <property type="match status" value="1"/>
</dbReference>
<dbReference type="GO" id="GO:0055037">
    <property type="term" value="C:recycling endosome"/>
    <property type="evidence" value="ECO:0007669"/>
    <property type="project" value="TreeGrafter"/>
</dbReference>
<sequence length="357" mass="41133">MVEEADMDISSLMQGRQGYLWKLGGGQEKGSKWNKRWFVLRDNVLMYFTSPKEFTGFRDKPSGVVLLEECNVRAREGQAGEHKLFHFSLVHNNGEETIVLGAEYEKEMLEWMQAVRTSRMCITDAEAAKQSEGERQAAAQMELEGARERRSDTEDTLRKIDSSLETVQTEHRQLEAEKEKAEKELKELMARFKLRKALLHWRHRKLTLSFRSLISMVFKERIDRAVQIKSVADGKLARMQHEFDQVHVARRKAEAAKKKSDEMLQRELQLKKECEAQMKEAQKMLKLEEARSQEAAAQIGSLEGEGAAGIAVDTKEKEELLQLHTRMMELRAEAEEMQLTLKVQLPSKQKGVDLPED</sequence>
<dbReference type="PROSITE" id="PS50003">
    <property type="entry name" value="PH_DOMAIN"/>
    <property type="match status" value="1"/>
</dbReference>
<feature type="coiled-coil region" evidence="2">
    <location>
        <begin position="253"/>
        <end position="340"/>
    </location>
</feature>
<name>A0A7S3ARV1_9EUKA</name>
<protein>
    <recommendedName>
        <fullName evidence="3">PH domain-containing protein</fullName>
    </recommendedName>
</protein>
<dbReference type="GO" id="GO:0042147">
    <property type="term" value="P:retrograde transport, endosome to Golgi"/>
    <property type="evidence" value="ECO:0007669"/>
    <property type="project" value="TreeGrafter"/>
</dbReference>
<gene>
    <name evidence="4" type="ORF">HERI1096_LOCUS12150</name>
</gene>
<evidence type="ECO:0000256" key="2">
    <source>
        <dbReference type="SAM" id="Coils"/>
    </source>
</evidence>
<dbReference type="GO" id="GO:0005769">
    <property type="term" value="C:early endosome"/>
    <property type="evidence" value="ECO:0007669"/>
    <property type="project" value="TreeGrafter"/>
</dbReference>
<reference evidence="4" key="1">
    <citation type="submission" date="2021-01" db="EMBL/GenBank/DDBJ databases">
        <authorList>
            <person name="Corre E."/>
            <person name="Pelletier E."/>
            <person name="Niang G."/>
            <person name="Scheremetjew M."/>
            <person name="Finn R."/>
            <person name="Kale V."/>
            <person name="Holt S."/>
            <person name="Cochrane G."/>
            <person name="Meng A."/>
            <person name="Brown T."/>
            <person name="Cohen L."/>
        </authorList>
    </citation>
    <scope>NUCLEOTIDE SEQUENCE</scope>
    <source>
        <strain evidence="4">CCMP281</strain>
    </source>
</reference>
<dbReference type="SMART" id="SM00233">
    <property type="entry name" value="PH"/>
    <property type="match status" value="1"/>
</dbReference>
<evidence type="ECO:0000313" key="4">
    <source>
        <dbReference type="EMBL" id="CAE0111490.1"/>
    </source>
</evidence>
<dbReference type="InterPro" id="IPR001849">
    <property type="entry name" value="PH_domain"/>
</dbReference>
<dbReference type="EMBL" id="HBHX01021765">
    <property type="protein sequence ID" value="CAE0111490.1"/>
    <property type="molecule type" value="Transcribed_RNA"/>
</dbReference>
<dbReference type="PANTHER" id="PTHR22902">
    <property type="entry name" value="SESQUIPEDALIAN"/>
    <property type="match status" value="1"/>
</dbReference>
<keyword evidence="1" id="KW-0597">Phosphoprotein</keyword>
<proteinExistence type="predicted"/>
<feature type="coiled-coil region" evidence="2">
    <location>
        <begin position="157"/>
        <end position="198"/>
    </location>
</feature>
<feature type="domain" description="PH" evidence="3">
    <location>
        <begin position="13"/>
        <end position="120"/>
    </location>
</feature>
<accession>A0A7S3ARV1</accession>
<evidence type="ECO:0000256" key="1">
    <source>
        <dbReference type="ARBA" id="ARBA00022553"/>
    </source>
</evidence>
<dbReference type="InterPro" id="IPR011993">
    <property type="entry name" value="PH-like_dom_sf"/>
</dbReference>
<dbReference type="GO" id="GO:0005829">
    <property type="term" value="C:cytosol"/>
    <property type="evidence" value="ECO:0007669"/>
    <property type="project" value="GOC"/>
</dbReference>
<dbReference type="SUPFAM" id="SSF50729">
    <property type="entry name" value="PH domain-like"/>
    <property type="match status" value="1"/>
</dbReference>
<dbReference type="InterPro" id="IPR045188">
    <property type="entry name" value="Boi1/Boi2-like"/>
</dbReference>
<evidence type="ECO:0000259" key="3">
    <source>
        <dbReference type="PROSITE" id="PS50003"/>
    </source>
</evidence>
<dbReference type="AlphaFoldDB" id="A0A7S3ARV1"/>
<keyword evidence="2" id="KW-0175">Coiled coil</keyword>
<dbReference type="GO" id="GO:0007032">
    <property type="term" value="P:endosome organization"/>
    <property type="evidence" value="ECO:0007669"/>
    <property type="project" value="TreeGrafter"/>
</dbReference>
<organism evidence="4">
    <name type="scientific">Haptolina ericina</name>
    <dbReference type="NCBI Taxonomy" id="156174"/>
    <lineage>
        <taxon>Eukaryota</taxon>
        <taxon>Haptista</taxon>
        <taxon>Haptophyta</taxon>
        <taxon>Prymnesiophyceae</taxon>
        <taxon>Prymnesiales</taxon>
        <taxon>Prymnesiaceae</taxon>
        <taxon>Haptolina</taxon>
    </lineage>
</organism>